<dbReference type="AlphaFoldDB" id="A0AAV4NPU4"/>
<protein>
    <submittedName>
        <fullName evidence="1">Uncharacterized protein</fullName>
    </submittedName>
</protein>
<evidence type="ECO:0000313" key="2">
    <source>
        <dbReference type="Proteomes" id="UP001054945"/>
    </source>
</evidence>
<keyword evidence="2" id="KW-1185">Reference proteome</keyword>
<comment type="caution">
    <text evidence="1">The sequence shown here is derived from an EMBL/GenBank/DDBJ whole genome shotgun (WGS) entry which is preliminary data.</text>
</comment>
<organism evidence="1 2">
    <name type="scientific">Caerostris extrusa</name>
    <name type="common">Bark spider</name>
    <name type="synonym">Caerostris bankana</name>
    <dbReference type="NCBI Taxonomy" id="172846"/>
    <lineage>
        <taxon>Eukaryota</taxon>
        <taxon>Metazoa</taxon>
        <taxon>Ecdysozoa</taxon>
        <taxon>Arthropoda</taxon>
        <taxon>Chelicerata</taxon>
        <taxon>Arachnida</taxon>
        <taxon>Araneae</taxon>
        <taxon>Araneomorphae</taxon>
        <taxon>Entelegynae</taxon>
        <taxon>Araneoidea</taxon>
        <taxon>Araneidae</taxon>
        <taxon>Caerostris</taxon>
    </lineage>
</organism>
<dbReference type="EMBL" id="BPLR01021172">
    <property type="protein sequence ID" value="GIX86814.1"/>
    <property type="molecule type" value="Genomic_DNA"/>
</dbReference>
<gene>
    <name evidence="1" type="ORF">CEXT_624451</name>
</gene>
<dbReference type="Proteomes" id="UP001054945">
    <property type="component" value="Unassembled WGS sequence"/>
</dbReference>
<accession>A0AAV4NPU4</accession>
<name>A0AAV4NPU4_CAEEX</name>
<proteinExistence type="predicted"/>
<evidence type="ECO:0000313" key="1">
    <source>
        <dbReference type="EMBL" id="GIX86814.1"/>
    </source>
</evidence>
<reference evidence="1 2" key="1">
    <citation type="submission" date="2021-06" db="EMBL/GenBank/DDBJ databases">
        <title>Caerostris extrusa draft genome.</title>
        <authorList>
            <person name="Kono N."/>
            <person name="Arakawa K."/>
        </authorList>
    </citation>
    <scope>NUCLEOTIDE SEQUENCE [LARGE SCALE GENOMIC DNA]</scope>
</reference>
<sequence>MGKWVDEEGGCVGGSDDGGSGSLSGNVCFQIAFHSVSNSRSSVFELDESTRGFCRLSVMLEAKKRRAFKNKVHSETLKDLGCVGGSGDGRFESLSGNVCFKIAFHSVPNSRSSVFELHESTRGFCRLSVMLEDK</sequence>